<dbReference type="PROSITE" id="PS50977">
    <property type="entry name" value="HTH_TETR_2"/>
    <property type="match status" value="1"/>
</dbReference>
<dbReference type="SUPFAM" id="SSF46689">
    <property type="entry name" value="Homeodomain-like"/>
    <property type="match status" value="1"/>
</dbReference>
<dbReference type="InterPro" id="IPR001647">
    <property type="entry name" value="HTH_TetR"/>
</dbReference>
<evidence type="ECO:0000259" key="3">
    <source>
        <dbReference type="PROSITE" id="PS50977"/>
    </source>
</evidence>
<evidence type="ECO:0000313" key="4">
    <source>
        <dbReference type="EMBL" id="GAA1918592.1"/>
    </source>
</evidence>
<feature type="domain" description="HTH tetR-type" evidence="3">
    <location>
        <begin position="7"/>
        <end position="67"/>
    </location>
</feature>
<reference evidence="5" key="1">
    <citation type="journal article" date="2019" name="Int. J. Syst. Evol. Microbiol.">
        <title>The Global Catalogue of Microorganisms (GCM) 10K type strain sequencing project: providing services to taxonomists for standard genome sequencing and annotation.</title>
        <authorList>
            <consortium name="The Broad Institute Genomics Platform"/>
            <consortium name="The Broad Institute Genome Sequencing Center for Infectious Disease"/>
            <person name="Wu L."/>
            <person name="Ma J."/>
        </authorList>
    </citation>
    <scope>NUCLEOTIDE SEQUENCE [LARGE SCALE GENOMIC DNA]</scope>
    <source>
        <strain evidence="5">JCM 13581</strain>
    </source>
</reference>
<dbReference type="SUPFAM" id="SSF48498">
    <property type="entry name" value="Tetracyclin repressor-like, C-terminal domain"/>
    <property type="match status" value="1"/>
</dbReference>
<accession>A0ABP5ATW2</accession>
<sequence length="192" mass="21269">MARRHDPGRRQRITDAAVRVLMERGIAGLSHRAVAAEADVPLGSTTYHFSSLDDLLLAALREVNDAWLTRLERWEAALRPGRPLAGELARFVEESVRDERPRVELEYELYFAGLRRPAVRPLAAFCLDEMAGVLRRRVPDDATARALVALLDGLLLQLVLTGRECDREQIREAFARLVPQDGTGSPPGPAAG</sequence>
<organism evidence="4 5">
    <name type="scientific">Streptomyces sodiiphilus</name>
    <dbReference type="NCBI Taxonomy" id="226217"/>
    <lineage>
        <taxon>Bacteria</taxon>
        <taxon>Bacillati</taxon>
        <taxon>Actinomycetota</taxon>
        <taxon>Actinomycetes</taxon>
        <taxon>Kitasatosporales</taxon>
        <taxon>Streptomycetaceae</taxon>
        <taxon>Streptomyces</taxon>
    </lineage>
</organism>
<comment type="caution">
    <text evidence="4">The sequence shown here is derived from an EMBL/GenBank/DDBJ whole genome shotgun (WGS) entry which is preliminary data.</text>
</comment>
<dbReference type="EMBL" id="BAAAMJ010000030">
    <property type="protein sequence ID" value="GAA1918592.1"/>
    <property type="molecule type" value="Genomic_DNA"/>
</dbReference>
<dbReference type="InterPro" id="IPR036271">
    <property type="entry name" value="Tet_transcr_reg_TetR-rel_C_sf"/>
</dbReference>
<dbReference type="InterPro" id="IPR009057">
    <property type="entry name" value="Homeodomain-like_sf"/>
</dbReference>
<keyword evidence="5" id="KW-1185">Reference proteome</keyword>
<dbReference type="PANTHER" id="PTHR30055">
    <property type="entry name" value="HTH-TYPE TRANSCRIPTIONAL REGULATOR RUTR"/>
    <property type="match status" value="1"/>
</dbReference>
<name>A0ABP5ATW2_9ACTN</name>
<proteinExistence type="predicted"/>
<dbReference type="Pfam" id="PF17940">
    <property type="entry name" value="TetR_C_31"/>
    <property type="match status" value="1"/>
</dbReference>
<dbReference type="Proteomes" id="UP001501303">
    <property type="component" value="Unassembled WGS sequence"/>
</dbReference>
<evidence type="ECO:0000256" key="1">
    <source>
        <dbReference type="ARBA" id="ARBA00023125"/>
    </source>
</evidence>
<dbReference type="PRINTS" id="PR00455">
    <property type="entry name" value="HTHTETR"/>
</dbReference>
<dbReference type="PANTHER" id="PTHR30055:SF231">
    <property type="entry name" value="TRANSCRIPTIONAL REGULATORY PROTEIN (PROBABLY DEOR-FAMILY)-RELATED"/>
    <property type="match status" value="1"/>
</dbReference>
<dbReference type="RefSeq" id="WP_344262343.1">
    <property type="nucleotide sequence ID" value="NZ_BAAAMJ010000030.1"/>
</dbReference>
<dbReference type="Pfam" id="PF00440">
    <property type="entry name" value="TetR_N"/>
    <property type="match status" value="1"/>
</dbReference>
<evidence type="ECO:0000313" key="5">
    <source>
        <dbReference type="Proteomes" id="UP001501303"/>
    </source>
</evidence>
<dbReference type="InterPro" id="IPR050109">
    <property type="entry name" value="HTH-type_TetR-like_transc_reg"/>
</dbReference>
<dbReference type="InterPro" id="IPR041583">
    <property type="entry name" value="TetR_C_31"/>
</dbReference>
<gene>
    <name evidence="4" type="ORF">GCM10009716_29260</name>
</gene>
<protein>
    <submittedName>
        <fullName evidence="4">TetR family transcriptional regulator</fullName>
    </submittedName>
</protein>
<keyword evidence="1 2" id="KW-0238">DNA-binding</keyword>
<feature type="DNA-binding region" description="H-T-H motif" evidence="2">
    <location>
        <begin position="30"/>
        <end position="49"/>
    </location>
</feature>
<evidence type="ECO:0000256" key="2">
    <source>
        <dbReference type="PROSITE-ProRule" id="PRU00335"/>
    </source>
</evidence>
<dbReference type="Gene3D" id="1.10.357.10">
    <property type="entry name" value="Tetracycline Repressor, domain 2"/>
    <property type="match status" value="1"/>
</dbReference>